<name>A0A7X8SK31_9BACT</name>
<comment type="caution">
    <text evidence="2">The sequence shown here is derived from an EMBL/GenBank/DDBJ whole genome shotgun (WGS) entry which is preliminary data.</text>
</comment>
<reference evidence="2 3" key="1">
    <citation type="submission" date="2020-04" db="EMBL/GenBank/DDBJ databases">
        <title>Flammeovirga sp. SR4, a novel species isolated from seawater.</title>
        <authorList>
            <person name="Wang X."/>
        </authorList>
    </citation>
    <scope>NUCLEOTIDE SEQUENCE [LARGE SCALE GENOMIC DNA]</scope>
    <source>
        <strain evidence="2 3">SR4</strain>
    </source>
</reference>
<feature type="signal peptide" evidence="1">
    <location>
        <begin position="1"/>
        <end position="18"/>
    </location>
</feature>
<sequence length="148" mass="17256">MRLLITLLLLIINYSAFAQIGPFNHEIKNINIKDLSSNKLMKIEDDTFAGDKAIKVLEPYMGYNQEGKVSYFYNYTTGEIELYLKNEISSLVIYDYEITREICNIYFIIDSKIKLHASYNKSDGKTIDIVSYQKDRRSGEWVKVITEE</sequence>
<evidence type="ECO:0000313" key="2">
    <source>
        <dbReference type="EMBL" id="NLR91583.1"/>
    </source>
</evidence>
<evidence type="ECO:0000256" key="1">
    <source>
        <dbReference type="SAM" id="SignalP"/>
    </source>
</evidence>
<keyword evidence="1" id="KW-0732">Signal</keyword>
<dbReference type="EMBL" id="JABAIL010000003">
    <property type="protein sequence ID" value="NLR91583.1"/>
    <property type="molecule type" value="Genomic_DNA"/>
</dbReference>
<evidence type="ECO:0000313" key="3">
    <source>
        <dbReference type="Proteomes" id="UP000585050"/>
    </source>
</evidence>
<gene>
    <name evidence="2" type="ORF">HGP29_10220</name>
</gene>
<dbReference type="RefSeq" id="WP_168882301.1">
    <property type="nucleotide sequence ID" value="NZ_JABAIL010000003.1"/>
</dbReference>
<protein>
    <submittedName>
        <fullName evidence="2">Uncharacterized protein</fullName>
    </submittedName>
</protein>
<proteinExistence type="predicted"/>
<accession>A0A7X8SK31</accession>
<dbReference type="Proteomes" id="UP000585050">
    <property type="component" value="Unassembled WGS sequence"/>
</dbReference>
<keyword evidence="3" id="KW-1185">Reference proteome</keyword>
<organism evidence="2 3">
    <name type="scientific">Flammeovirga agarivorans</name>
    <dbReference type="NCBI Taxonomy" id="2726742"/>
    <lineage>
        <taxon>Bacteria</taxon>
        <taxon>Pseudomonadati</taxon>
        <taxon>Bacteroidota</taxon>
        <taxon>Cytophagia</taxon>
        <taxon>Cytophagales</taxon>
        <taxon>Flammeovirgaceae</taxon>
        <taxon>Flammeovirga</taxon>
    </lineage>
</organism>
<feature type="chain" id="PRO_5030776875" evidence="1">
    <location>
        <begin position="19"/>
        <end position="148"/>
    </location>
</feature>
<dbReference type="AlphaFoldDB" id="A0A7X8SK31"/>